<dbReference type="EMBL" id="QLQD01000080">
    <property type="protein sequence ID" value="RLU55005.1"/>
    <property type="molecule type" value="Genomic_DNA"/>
</dbReference>
<reference evidence="2 4" key="1">
    <citation type="journal article" date="2014" name="Genome Announc.">
        <title>Complete Genome Sequence of a Virulent Strain, Streptococcus iniae ISET0901, Isolated from Diseased Tilapia.</title>
        <authorList>
            <person name="Pridgeon J.W."/>
            <person name="Zhang D."/>
            <person name="Zhang L."/>
        </authorList>
    </citation>
    <scope>NUCLEOTIDE SEQUENCE [LARGE SCALE GENOMIC DNA]</scope>
    <source>
        <strain evidence="2 4">ISET0901</strain>
    </source>
</reference>
<keyword evidence="1" id="KW-0472">Membrane</keyword>
<organism evidence="3 5">
    <name type="scientific">Streptococcus iniae</name>
    <name type="common">Streptococcus shiloi</name>
    <dbReference type="NCBI Taxonomy" id="1346"/>
    <lineage>
        <taxon>Bacteria</taxon>
        <taxon>Bacillati</taxon>
        <taxon>Bacillota</taxon>
        <taxon>Bacilli</taxon>
        <taxon>Lactobacillales</taxon>
        <taxon>Streptococcaceae</taxon>
        <taxon>Streptococcus</taxon>
    </lineage>
</organism>
<dbReference type="GeneID" id="35765689"/>
<dbReference type="STRING" id="1346.BMF34_09195"/>
<dbReference type="AlphaFoldDB" id="A0A3L8GD76"/>
<dbReference type="Proteomes" id="UP000025245">
    <property type="component" value="Chromosome"/>
</dbReference>
<gene>
    <name evidence="3" type="ORF">DIY07_09275</name>
    <name evidence="2" type="ORF">DQ08_09215</name>
</gene>
<evidence type="ECO:0000256" key="1">
    <source>
        <dbReference type="SAM" id="Phobius"/>
    </source>
</evidence>
<dbReference type="KEGG" id="siq:DQ08_09215"/>
<keyword evidence="1" id="KW-0812">Transmembrane</keyword>
<feature type="transmembrane region" description="Helical" evidence="1">
    <location>
        <begin position="93"/>
        <end position="113"/>
    </location>
</feature>
<evidence type="ECO:0000313" key="3">
    <source>
        <dbReference type="EMBL" id="RLU55005.1"/>
    </source>
</evidence>
<feature type="transmembrane region" description="Helical" evidence="1">
    <location>
        <begin position="7"/>
        <end position="26"/>
    </location>
</feature>
<dbReference type="RefSeq" id="WP_003100183.1">
    <property type="nucleotide sequence ID" value="NZ_CP010783.1"/>
</dbReference>
<dbReference type="KEGG" id="siz:SI82_09180"/>
<reference evidence="3 5" key="2">
    <citation type="submission" date="2018-06" db="EMBL/GenBank/DDBJ databases">
        <title>Mutators as drivers of adaptation in pathogenic bacteria and a risk factor for host jumps and vaccine escape.</title>
        <authorList>
            <person name="Barnes A.C."/>
            <person name="Silayeva O."/>
        </authorList>
    </citation>
    <scope>NUCLEOTIDE SEQUENCE [LARGE SCALE GENOMIC DNA]</scope>
    <source>
        <strain evidence="3 5">QMA0445</strain>
    </source>
</reference>
<sequence length="129" mass="14905">MKKIINAYIYGIGVGGIIYMLSLLASDVKTQTISNIVSCLIFSGFMGVVSMIYHLEKLSFMIKTSLHFVGISIIVFGMNYYNNWLKMEHFLGFFLNFIVIYLLVWLMIFLLNYHSSRLINQKLAKKKKS</sequence>
<name>A0A3L8GD76_STRIN</name>
<feature type="transmembrane region" description="Helical" evidence="1">
    <location>
        <begin position="32"/>
        <end position="53"/>
    </location>
</feature>
<evidence type="ECO:0000313" key="5">
    <source>
        <dbReference type="Proteomes" id="UP000269148"/>
    </source>
</evidence>
<keyword evidence="1" id="KW-1133">Transmembrane helix</keyword>
<protein>
    <submittedName>
        <fullName evidence="3">DUF3021 domain-containing protein</fullName>
    </submittedName>
    <submittedName>
        <fullName evidence="2">Membrane protein</fullName>
    </submittedName>
</protein>
<keyword evidence="4" id="KW-1185">Reference proteome</keyword>
<proteinExistence type="predicted"/>
<dbReference type="InterPro" id="IPR021560">
    <property type="entry name" value="DUF3021"/>
</dbReference>
<dbReference type="Proteomes" id="UP000269148">
    <property type="component" value="Unassembled WGS sequence"/>
</dbReference>
<evidence type="ECO:0000313" key="4">
    <source>
        <dbReference type="Proteomes" id="UP000025245"/>
    </source>
</evidence>
<evidence type="ECO:0000313" key="2">
    <source>
        <dbReference type="EMBL" id="AHY16610.1"/>
    </source>
</evidence>
<dbReference type="OrthoDB" id="2222903at2"/>
<accession>A0A3L8GD76</accession>
<dbReference type="KEGG" id="sio:DW64_09195"/>
<dbReference type="EMBL" id="CP007586">
    <property type="protein sequence ID" value="AHY16610.1"/>
    <property type="molecule type" value="Genomic_DNA"/>
</dbReference>
<feature type="transmembrane region" description="Helical" evidence="1">
    <location>
        <begin position="60"/>
        <end position="81"/>
    </location>
</feature>
<dbReference type="Pfam" id="PF11457">
    <property type="entry name" value="DUF3021"/>
    <property type="match status" value="1"/>
</dbReference>